<organism evidence="1 2">
    <name type="scientific">Araneus ventricosus</name>
    <name type="common">Orbweaver spider</name>
    <name type="synonym">Epeira ventricosa</name>
    <dbReference type="NCBI Taxonomy" id="182803"/>
    <lineage>
        <taxon>Eukaryota</taxon>
        <taxon>Metazoa</taxon>
        <taxon>Ecdysozoa</taxon>
        <taxon>Arthropoda</taxon>
        <taxon>Chelicerata</taxon>
        <taxon>Arachnida</taxon>
        <taxon>Araneae</taxon>
        <taxon>Araneomorphae</taxon>
        <taxon>Entelegynae</taxon>
        <taxon>Araneoidea</taxon>
        <taxon>Araneidae</taxon>
        <taxon>Araneus</taxon>
    </lineage>
</organism>
<comment type="caution">
    <text evidence="1">The sequence shown here is derived from an EMBL/GenBank/DDBJ whole genome shotgun (WGS) entry which is preliminary data.</text>
</comment>
<proteinExistence type="predicted"/>
<gene>
    <name evidence="1" type="ORF">AVEN_71132_1</name>
</gene>
<dbReference type="Proteomes" id="UP000499080">
    <property type="component" value="Unassembled WGS sequence"/>
</dbReference>
<evidence type="ECO:0000313" key="1">
    <source>
        <dbReference type="EMBL" id="GBM65456.1"/>
    </source>
</evidence>
<name>A0A4Y2HJA2_ARAVE</name>
<dbReference type="AlphaFoldDB" id="A0A4Y2HJA2"/>
<protein>
    <submittedName>
        <fullName evidence="1">Uncharacterized protein</fullName>
    </submittedName>
</protein>
<reference evidence="1 2" key="1">
    <citation type="journal article" date="2019" name="Sci. Rep.">
        <title>Orb-weaving spider Araneus ventricosus genome elucidates the spidroin gene catalogue.</title>
        <authorList>
            <person name="Kono N."/>
            <person name="Nakamura H."/>
            <person name="Ohtoshi R."/>
            <person name="Moran D.A.P."/>
            <person name="Shinohara A."/>
            <person name="Yoshida Y."/>
            <person name="Fujiwara M."/>
            <person name="Mori M."/>
            <person name="Tomita M."/>
            <person name="Arakawa K."/>
        </authorList>
    </citation>
    <scope>NUCLEOTIDE SEQUENCE [LARGE SCALE GENOMIC DNA]</scope>
</reference>
<sequence>MITKVLLSTDVTDPIYFGFAGNYLPWLLSRCQFSLGNAVAILSPHFQSVVDSGKIGEEVFAKSEERCEHSFLGFLSMFSSILCSEVDSLTNSKVDA</sequence>
<evidence type="ECO:0000313" key="2">
    <source>
        <dbReference type="Proteomes" id="UP000499080"/>
    </source>
</evidence>
<dbReference type="EMBL" id="BGPR01001978">
    <property type="protein sequence ID" value="GBM65456.1"/>
    <property type="molecule type" value="Genomic_DNA"/>
</dbReference>
<accession>A0A4Y2HJA2</accession>
<keyword evidence="2" id="KW-1185">Reference proteome</keyword>